<dbReference type="InterPro" id="IPR035906">
    <property type="entry name" value="MetI-like_sf"/>
</dbReference>
<evidence type="ECO:0000256" key="7">
    <source>
        <dbReference type="SAM" id="Phobius"/>
    </source>
</evidence>
<evidence type="ECO:0000259" key="8">
    <source>
        <dbReference type="Pfam" id="PF00528"/>
    </source>
</evidence>
<dbReference type="GO" id="GO:0055085">
    <property type="term" value="P:transmembrane transport"/>
    <property type="evidence" value="ECO:0007669"/>
    <property type="project" value="InterPro"/>
</dbReference>
<dbReference type="RefSeq" id="WP_167833167.1">
    <property type="nucleotide sequence ID" value="NZ_JAAVUM010000010.1"/>
</dbReference>
<dbReference type="PANTHER" id="PTHR30465">
    <property type="entry name" value="INNER MEMBRANE ABC TRANSPORTER"/>
    <property type="match status" value="1"/>
</dbReference>
<keyword evidence="4 7" id="KW-0812">Transmembrane</keyword>
<evidence type="ECO:0000256" key="3">
    <source>
        <dbReference type="ARBA" id="ARBA00022475"/>
    </source>
</evidence>
<keyword evidence="3" id="KW-1003">Cell membrane</keyword>
<proteinExistence type="predicted"/>
<feature type="domain" description="ABC transmembrane type-1" evidence="8">
    <location>
        <begin position="98"/>
        <end position="275"/>
    </location>
</feature>
<feature type="transmembrane region" description="Helical" evidence="7">
    <location>
        <begin position="12"/>
        <end position="33"/>
    </location>
</feature>
<evidence type="ECO:0000256" key="6">
    <source>
        <dbReference type="ARBA" id="ARBA00023136"/>
    </source>
</evidence>
<feature type="transmembrane region" description="Helical" evidence="7">
    <location>
        <begin position="251"/>
        <end position="275"/>
    </location>
</feature>
<sequence length="282" mass="32907">MVKSSTMRFIRLVLQYIAGVFLFIFIGSLPVLLRNLTFDMEGYFNSVKDLTVKVFTLSNLTYDGQHEMLPAVLGRFFYSMKTLGMGLFTATVMAFLLSYVIVLFFDKKKDYILSFIEIIRSIPDVLWMFLLQAGVVWIFKTFGLKFIQTTSLGSDHQAVLLPLIGLSLPIFLFLTQIIVLKIFEELDKPYILLAKAKGLSYFYMLNIHVVRNISQDLKEHFKTIVWMMLSTLVMVEYIFNLNGLMLFNIRYVSVELFVFSCILFFTPFFLIYRLLDFRRLSL</sequence>
<name>A0A846TWN8_9BACI</name>
<evidence type="ECO:0000256" key="4">
    <source>
        <dbReference type="ARBA" id="ARBA00022692"/>
    </source>
</evidence>
<dbReference type="Proteomes" id="UP000587942">
    <property type="component" value="Unassembled WGS sequence"/>
</dbReference>
<dbReference type="Gene3D" id="1.10.3720.10">
    <property type="entry name" value="MetI-like"/>
    <property type="match status" value="1"/>
</dbReference>
<keyword evidence="5 7" id="KW-1133">Transmembrane helix</keyword>
<gene>
    <name evidence="9" type="ORF">GWK17_14955</name>
</gene>
<protein>
    <submittedName>
        <fullName evidence="9">ABC transporter permease subunit</fullName>
    </submittedName>
</protein>
<dbReference type="AlphaFoldDB" id="A0A846TWN8"/>
<evidence type="ECO:0000256" key="1">
    <source>
        <dbReference type="ARBA" id="ARBA00004651"/>
    </source>
</evidence>
<dbReference type="GO" id="GO:0005886">
    <property type="term" value="C:plasma membrane"/>
    <property type="evidence" value="ECO:0007669"/>
    <property type="project" value="UniProtKB-SubCell"/>
</dbReference>
<accession>A0A846TWN8</accession>
<dbReference type="SUPFAM" id="SSF161098">
    <property type="entry name" value="MetI-like"/>
    <property type="match status" value="1"/>
</dbReference>
<comment type="caution">
    <text evidence="9">The sequence shown here is derived from an EMBL/GenBank/DDBJ whole genome shotgun (WGS) entry which is preliminary data.</text>
</comment>
<comment type="subcellular location">
    <subcellularLocation>
        <location evidence="1">Cell membrane</location>
        <topology evidence="1">Multi-pass membrane protein</topology>
    </subcellularLocation>
</comment>
<feature type="transmembrane region" description="Helical" evidence="7">
    <location>
        <begin position="83"/>
        <end position="105"/>
    </location>
</feature>
<feature type="transmembrane region" description="Helical" evidence="7">
    <location>
        <begin position="125"/>
        <end position="147"/>
    </location>
</feature>
<organism evidence="9 10">
    <name type="scientific">Mesobacillus selenatarsenatis</name>
    <dbReference type="NCBI Taxonomy" id="388741"/>
    <lineage>
        <taxon>Bacteria</taxon>
        <taxon>Bacillati</taxon>
        <taxon>Bacillota</taxon>
        <taxon>Bacilli</taxon>
        <taxon>Bacillales</taxon>
        <taxon>Bacillaceae</taxon>
        <taxon>Mesobacillus</taxon>
    </lineage>
</organism>
<keyword evidence="2" id="KW-0813">Transport</keyword>
<reference evidence="9 10" key="1">
    <citation type="submission" date="2020-03" db="EMBL/GenBank/DDBJ databases">
        <authorList>
            <person name="Sun Q."/>
        </authorList>
    </citation>
    <scope>NUCLEOTIDE SEQUENCE [LARGE SCALE GENOMIC DNA]</scope>
    <source>
        <strain evidence="9 10">KACC 21451</strain>
    </source>
</reference>
<dbReference type="PANTHER" id="PTHR30465:SF44">
    <property type="entry name" value="ABC-TYPE DIPEPTIDE_OLIGOPEPTIDE TRANSPORT SYSTEM, PERMEASE COMPONENT"/>
    <property type="match status" value="1"/>
</dbReference>
<keyword evidence="6 7" id="KW-0472">Membrane</keyword>
<feature type="transmembrane region" description="Helical" evidence="7">
    <location>
        <begin position="221"/>
        <end position="239"/>
    </location>
</feature>
<feature type="transmembrane region" description="Helical" evidence="7">
    <location>
        <begin position="159"/>
        <end position="183"/>
    </location>
</feature>
<evidence type="ECO:0000313" key="10">
    <source>
        <dbReference type="Proteomes" id="UP000587942"/>
    </source>
</evidence>
<dbReference type="Pfam" id="PF00528">
    <property type="entry name" value="BPD_transp_1"/>
    <property type="match status" value="1"/>
</dbReference>
<evidence type="ECO:0000313" key="9">
    <source>
        <dbReference type="EMBL" id="NKE06751.1"/>
    </source>
</evidence>
<evidence type="ECO:0000256" key="5">
    <source>
        <dbReference type="ARBA" id="ARBA00022989"/>
    </source>
</evidence>
<dbReference type="EMBL" id="JAAVUM010000010">
    <property type="protein sequence ID" value="NKE06751.1"/>
    <property type="molecule type" value="Genomic_DNA"/>
</dbReference>
<evidence type="ECO:0000256" key="2">
    <source>
        <dbReference type="ARBA" id="ARBA00022448"/>
    </source>
</evidence>
<dbReference type="CDD" id="cd06261">
    <property type="entry name" value="TM_PBP2"/>
    <property type="match status" value="1"/>
</dbReference>
<dbReference type="InterPro" id="IPR000515">
    <property type="entry name" value="MetI-like"/>
</dbReference>